<keyword evidence="5 6" id="KW-0624">Polysaccharide degradation</keyword>
<comment type="similarity">
    <text evidence="6 8">Belongs to the glycosyl hydrolase 9 (cellulase E) family.</text>
</comment>
<dbReference type="EMBL" id="CP025197">
    <property type="protein sequence ID" value="AUG57784.1"/>
    <property type="molecule type" value="Genomic_DNA"/>
</dbReference>
<name>A0A2K9ECC9_9FIRM</name>
<gene>
    <name evidence="10" type="primary">celI6</name>
    <name evidence="11" type="ORF">B9R14_13525</name>
    <name evidence="10" type="ORF">HVS_09400</name>
</gene>
<dbReference type="PROSITE" id="PS00018">
    <property type="entry name" value="EF_HAND_1"/>
    <property type="match status" value="1"/>
</dbReference>
<dbReference type="Pfam" id="PF00759">
    <property type="entry name" value="Glyco_hydro_9"/>
    <property type="match status" value="1"/>
</dbReference>
<feature type="active site" evidence="7">
    <location>
        <position position="427"/>
    </location>
</feature>
<protein>
    <recommendedName>
        <fullName evidence="8">Glucanase</fullName>
        <ecNumber evidence="8">3.2.1.-</ecNumber>
    </recommendedName>
</protein>
<feature type="domain" description="Dockerin" evidence="9">
    <location>
        <begin position="474"/>
        <end position="551"/>
    </location>
</feature>
<dbReference type="PROSITE" id="PS00698">
    <property type="entry name" value="GH9_3"/>
    <property type="match status" value="1"/>
</dbReference>
<dbReference type="Pfam" id="PF00404">
    <property type="entry name" value="Dockerin_1"/>
    <property type="match status" value="1"/>
</dbReference>
<feature type="active site" evidence="6">
    <location>
        <position position="389"/>
    </location>
</feature>
<dbReference type="InterPro" id="IPR018221">
    <property type="entry name" value="Glyco_hydro_9_His_AS"/>
</dbReference>
<keyword evidence="3 6" id="KW-0119">Carbohydrate metabolism</keyword>
<dbReference type="SUPFAM" id="SSF63446">
    <property type="entry name" value="Type I dockerin domain"/>
    <property type="match status" value="1"/>
</dbReference>
<evidence type="ECO:0000256" key="3">
    <source>
        <dbReference type="ARBA" id="ARBA00023277"/>
    </source>
</evidence>
<dbReference type="Proteomes" id="UP000239720">
    <property type="component" value="Unassembled WGS sequence"/>
</dbReference>
<dbReference type="GO" id="GO:0004553">
    <property type="term" value="F:hydrolase activity, hydrolyzing O-glycosyl compounds"/>
    <property type="evidence" value="ECO:0007669"/>
    <property type="project" value="UniProtKB-UniRule"/>
</dbReference>
<accession>A0A2K9ECC9</accession>
<dbReference type="PROSITE" id="PS00448">
    <property type="entry name" value="CLOS_CELLULOSOME_RPT"/>
    <property type="match status" value="1"/>
</dbReference>
<dbReference type="InterPro" id="IPR008928">
    <property type="entry name" value="6-hairpin_glycosidase_sf"/>
</dbReference>
<dbReference type="PROSITE" id="PS51766">
    <property type="entry name" value="DOCKERIN"/>
    <property type="match status" value="1"/>
</dbReference>
<evidence type="ECO:0000313" key="12">
    <source>
        <dbReference type="Proteomes" id="UP000233534"/>
    </source>
</evidence>
<evidence type="ECO:0000313" key="13">
    <source>
        <dbReference type="Proteomes" id="UP000239720"/>
    </source>
</evidence>
<dbReference type="OrthoDB" id="2078300at2"/>
<evidence type="ECO:0000256" key="6">
    <source>
        <dbReference type="PROSITE-ProRule" id="PRU10059"/>
    </source>
</evidence>
<dbReference type="Gene3D" id="1.10.1330.10">
    <property type="entry name" value="Dockerin domain"/>
    <property type="match status" value="1"/>
</dbReference>
<evidence type="ECO:0000256" key="2">
    <source>
        <dbReference type="ARBA" id="ARBA00022801"/>
    </source>
</evidence>
<dbReference type="PROSITE" id="PS00592">
    <property type="entry name" value="GH9_2"/>
    <property type="match status" value="1"/>
</dbReference>
<evidence type="ECO:0000256" key="8">
    <source>
        <dbReference type="RuleBase" id="RU361166"/>
    </source>
</evidence>
<dbReference type="Gene3D" id="1.50.10.10">
    <property type="match status" value="1"/>
</dbReference>
<keyword evidence="2 6" id="KW-0378">Hydrolase</keyword>
<proteinExistence type="inferred from homology"/>
<evidence type="ECO:0000256" key="7">
    <source>
        <dbReference type="PROSITE-ProRule" id="PRU10060"/>
    </source>
</evidence>
<dbReference type="EC" id="3.2.1.-" evidence="8"/>
<dbReference type="PANTHER" id="PTHR22298">
    <property type="entry name" value="ENDO-1,4-BETA-GLUCANASE"/>
    <property type="match status" value="1"/>
</dbReference>
<feature type="chain" id="PRO_5034097222" description="Glucanase" evidence="8">
    <location>
        <begin position="27"/>
        <end position="561"/>
    </location>
</feature>
<dbReference type="InterPro" id="IPR018247">
    <property type="entry name" value="EF_Hand_1_Ca_BS"/>
</dbReference>
<evidence type="ECO:0000313" key="11">
    <source>
        <dbReference type="EMBL" id="PQQ67670.1"/>
    </source>
</evidence>
<dbReference type="EMBL" id="NEMB01000003">
    <property type="protein sequence ID" value="PQQ67670.1"/>
    <property type="molecule type" value="Genomic_DNA"/>
</dbReference>
<dbReference type="InterPro" id="IPR002105">
    <property type="entry name" value="Dockerin_1_rpt"/>
</dbReference>
<feature type="signal peptide" evidence="8">
    <location>
        <begin position="1"/>
        <end position="26"/>
    </location>
</feature>
<dbReference type="SUPFAM" id="SSF48208">
    <property type="entry name" value="Six-hairpin glycosidases"/>
    <property type="match status" value="1"/>
</dbReference>
<sequence length="561" mass="63487">MKKFCVKFTILVMLFTLLFKTFYVSAKENFDYSTALKYSIYFYDANKCGPNAGDDNYFDWRGPCHTTDGSEIGIDLTGGFHDAGDHVKFGLPQAYSASILGWALYEYKDVFDYTGNTDKMLSTLKYFTDYLLKCYPKSGTFYHQVGDGDLDHTYWGAPEEQTGPRPVPYVVDKANPGSDVLGLTSAALSKMYLNYKDIDPKYANECLRVAKELYEMGKENPGKYQLTAFYASHSFWDDLAWAATWLYVIEKDSSYLAEIDNYLSHNTFLGESPFKNKWTMCWDDMYMAVFCKLSELTGEQKYIDAMEYNLDYWMNTITTTPDGLKYLDVWGALRYASAEAMLAMLYYEQTKDPALKEFAKSQIDYALGNNKNNMSYLIGFGSNYPKHPHHRAANGYTYAGGENANPAKHLLVGALVGGPDSQGNFVDDVNLFQHTEVAIDYNAAFVGATAAVIKHYGDFIPPQPTSSPKPTPDPDLIWHDIGDVNLDGIINTLDLALMQRYVLEIIDKLPYEDVENLKIPIADVNGDGVINSTDYMLMQRYVLEVISEFPVKYDIYGNKLN</sequence>
<dbReference type="Proteomes" id="UP000233534">
    <property type="component" value="Chromosome"/>
</dbReference>
<reference evidence="11 13" key="2">
    <citation type="journal article" date="2018" name="Syst. Appl. Microbiol.">
        <title>Characterization and high-quality draft genome sequence of Herbivorax saccincola A7, an anaerobic, alkaliphilic, thermophilic, cellulolytic, and xylanolytic bacterium.</title>
        <authorList>
            <person name="Aikawa S."/>
            <person name="Baramee S."/>
            <person name="Sermsathanaswadi J."/>
            <person name="Thianheng P."/>
            <person name="Tachaapaikoon C."/>
            <person name="Shikata A."/>
            <person name="Waeonukul R."/>
            <person name="Pason P."/>
            <person name="Ratanakhanokchai K."/>
            <person name="Kosugi A."/>
        </authorList>
    </citation>
    <scope>NUCLEOTIDE SEQUENCE [LARGE SCALE GENOMIC DNA]</scope>
    <source>
        <strain evidence="11 13">A7</strain>
    </source>
</reference>
<dbReference type="InterPro" id="IPR012341">
    <property type="entry name" value="6hp_glycosidase-like_sf"/>
</dbReference>
<keyword evidence="1 8" id="KW-0732">Signal</keyword>
<dbReference type="InterPro" id="IPR033126">
    <property type="entry name" value="Glyco_hydro_9_Asp/Glu_AS"/>
</dbReference>
<dbReference type="GO" id="GO:0000272">
    <property type="term" value="P:polysaccharide catabolic process"/>
    <property type="evidence" value="ECO:0007669"/>
    <property type="project" value="UniProtKB-KW"/>
</dbReference>
<evidence type="ECO:0000259" key="9">
    <source>
        <dbReference type="PROSITE" id="PS51766"/>
    </source>
</evidence>
<dbReference type="RefSeq" id="WP_101301546.1">
    <property type="nucleotide sequence ID" value="NZ_CP025197.1"/>
</dbReference>
<keyword evidence="4 6" id="KW-0326">Glycosidase</keyword>
<feature type="active site" evidence="7">
    <location>
        <position position="436"/>
    </location>
</feature>
<organism evidence="10 12">
    <name type="scientific">Acetivibrio saccincola</name>
    <dbReference type="NCBI Taxonomy" id="1677857"/>
    <lineage>
        <taxon>Bacteria</taxon>
        <taxon>Bacillati</taxon>
        <taxon>Bacillota</taxon>
        <taxon>Clostridia</taxon>
        <taxon>Eubacteriales</taxon>
        <taxon>Oscillospiraceae</taxon>
        <taxon>Acetivibrio</taxon>
    </lineage>
</organism>
<dbReference type="InterPro" id="IPR001701">
    <property type="entry name" value="Glyco_hydro_9"/>
</dbReference>
<evidence type="ECO:0000313" key="10">
    <source>
        <dbReference type="EMBL" id="AUG57784.1"/>
    </source>
</evidence>
<dbReference type="InterPro" id="IPR016134">
    <property type="entry name" value="Dockerin_dom"/>
</dbReference>
<keyword evidence="12" id="KW-1185">Reference proteome</keyword>
<evidence type="ECO:0000256" key="4">
    <source>
        <dbReference type="ARBA" id="ARBA00023295"/>
    </source>
</evidence>
<dbReference type="InterPro" id="IPR036439">
    <property type="entry name" value="Dockerin_dom_sf"/>
</dbReference>
<reference evidence="10 12" key="1">
    <citation type="submission" date="2017-12" db="EMBL/GenBank/DDBJ databases">
        <title>Complete genome sequence of Herbivorax saccincola GGR1, a novel Cellulosome-producing hydrolytic bacterium in a thermophilic biogas plant, established by Illumina and Nanopore MinION sequencing.</title>
        <authorList>
            <person name="Pechtl A."/>
            <person name="Ruckert C."/>
            <person name="Koeck D.E."/>
            <person name="Maus I."/>
            <person name="Winkler A."/>
            <person name="Kalinowski J."/>
            <person name="Puhler A."/>
            <person name="Schwarz W.W."/>
            <person name="Zverlov V.V."/>
            <person name="Schluter A."/>
            <person name="Liebl W."/>
        </authorList>
    </citation>
    <scope>NUCLEOTIDE SEQUENCE [LARGE SCALE GENOMIC DNA]</scope>
    <source>
        <strain evidence="10">GGR1</strain>
        <strain evidence="12">SR1</strain>
    </source>
</reference>
<dbReference type="AlphaFoldDB" id="A0A2K9ECC9"/>
<dbReference type="KEGG" id="hsc:HVS_09400"/>
<evidence type="ECO:0000256" key="1">
    <source>
        <dbReference type="ARBA" id="ARBA00022729"/>
    </source>
</evidence>
<dbReference type="CDD" id="cd14256">
    <property type="entry name" value="Dockerin_I"/>
    <property type="match status" value="1"/>
</dbReference>
<evidence type="ECO:0000256" key="5">
    <source>
        <dbReference type="ARBA" id="ARBA00023326"/>
    </source>
</evidence>